<organism evidence="2 3">
    <name type="scientific">Terriglobus roseus</name>
    <dbReference type="NCBI Taxonomy" id="392734"/>
    <lineage>
        <taxon>Bacteria</taxon>
        <taxon>Pseudomonadati</taxon>
        <taxon>Acidobacteriota</taxon>
        <taxon>Terriglobia</taxon>
        <taxon>Terriglobales</taxon>
        <taxon>Acidobacteriaceae</taxon>
        <taxon>Terriglobus</taxon>
    </lineage>
</organism>
<keyword evidence="1" id="KW-1133">Transmembrane helix</keyword>
<dbReference type="Gene3D" id="2.60.40.10">
    <property type="entry name" value="Immunoglobulins"/>
    <property type="match status" value="16"/>
</dbReference>
<dbReference type="SMART" id="SM00710">
    <property type="entry name" value="PbH1"/>
    <property type="match status" value="5"/>
</dbReference>
<dbReference type="SUPFAM" id="SSF81296">
    <property type="entry name" value="E set domains"/>
    <property type="match status" value="1"/>
</dbReference>
<dbReference type="EMBL" id="LT629690">
    <property type="protein sequence ID" value="SDF30624.1"/>
    <property type="molecule type" value="Genomic_DNA"/>
</dbReference>
<dbReference type="InterPro" id="IPR011050">
    <property type="entry name" value="Pectin_lyase_fold/virulence"/>
</dbReference>
<accession>A0A1G7K0L9</accession>
<keyword evidence="1" id="KW-0812">Transmembrane</keyword>
<dbReference type="PANTHER" id="PTHR37494">
    <property type="entry name" value="HEMAGGLUTININ"/>
    <property type="match status" value="1"/>
</dbReference>
<dbReference type="GO" id="GO:0005509">
    <property type="term" value="F:calcium ion binding"/>
    <property type="evidence" value="ECO:0007669"/>
    <property type="project" value="InterPro"/>
</dbReference>
<dbReference type="Pfam" id="PF05345">
    <property type="entry name" value="He_PIG"/>
    <property type="match status" value="15"/>
</dbReference>
<protein>
    <submittedName>
        <fullName evidence="2">Putative Ig domain-containing protein</fullName>
    </submittedName>
</protein>
<gene>
    <name evidence="2" type="ORF">SAMN05444167_2012</name>
</gene>
<dbReference type="SUPFAM" id="SSF49313">
    <property type="entry name" value="Cadherin-like"/>
    <property type="match status" value="7"/>
</dbReference>
<dbReference type="GO" id="GO:0016020">
    <property type="term" value="C:membrane"/>
    <property type="evidence" value="ECO:0007669"/>
    <property type="project" value="InterPro"/>
</dbReference>
<feature type="transmembrane region" description="Helical" evidence="1">
    <location>
        <begin position="21"/>
        <end position="45"/>
    </location>
</feature>
<reference evidence="2 3" key="1">
    <citation type="submission" date="2016-10" db="EMBL/GenBank/DDBJ databases">
        <authorList>
            <person name="de Groot N.N."/>
        </authorList>
    </citation>
    <scope>NUCLEOTIDE SEQUENCE [LARGE SCALE GENOMIC DNA]</scope>
    <source>
        <strain evidence="2 3">GAS232</strain>
    </source>
</reference>
<evidence type="ECO:0000256" key="1">
    <source>
        <dbReference type="SAM" id="Phobius"/>
    </source>
</evidence>
<dbReference type="InterPro" id="IPR015919">
    <property type="entry name" value="Cadherin-like_sf"/>
</dbReference>
<dbReference type="Proteomes" id="UP000182427">
    <property type="component" value="Chromosome I"/>
</dbReference>
<evidence type="ECO:0000313" key="2">
    <source>
        <dbReference type="EMBL" id="SDF30624.1"/>
    </source>
</evidence>
<keyword evidence="1" id="KW-0472">Membrane</keyword>
<dbReference type="OrthoDB" id="97798at2"/>
<name>A0A1G7K0L9_9BACT</name>
<dbReference type="InterPro" id="IPR006626">
    <property type="entry name" value="PbH1"/>
</dbReference>
<proteinExistence type="predicted"/>
<evidence type="ECO:0000313" key="3">
    <source>
        <dbReference type="Proteomes" id="UP000182427"/>
    </source>
</evidence>
<dbReference type="PANTHER" id="PTHR37494:SF1">
    <property type="entry name" value="STAPHYLOCOCCUS AUREUS SURFACE PROTEIN A"/>
    <property type="match status" value="1"/>
</dbReference>
<dbReference type="InterPro" id="IPR014756">
    <property type="entry name" value="Ig_E-set"/>
</dbReference>
<dbReference type="InterPro" id="IPR012334">
    <property type="entry name" value="Pectin_lyas_fold"/>
</dbReference>
<sequence length="1965" mass="191570">MQVRSTSNHFLQCVLVRPTAQVVLLVALFASFGLVSGCGAGYGVIASPSSTSVTLNAGQMVQIPQTTTHSSKWVLSGIGCNGANCGTVEPSLNSIIYTAPATVQSQIHVTAATDDTTGKFDATVNPALKVSASLKSATVNTAYTATVSTSGGSSPTHIALSSGALPAGMQFNASNGQISGTPTTVGDYPVTFQATDASVAGTATTVQTTFHVLADSQTSPINITTSSLDVGIVNLAYSAVLTANGGTTPYTWTIASGSLPAGIALSGDGVISGTPTTAGTSTFTAQITDSSGLSSSVPLTLLILNTGAPSTPLTISAPPAGTVGTAYTGTIGVSGGLAPYSCSVAAGLLPDGLVLNGCVLTGTPTTAGSYPFDITATDAASPSNSFTATIVVNIVAAATQLTIGPPASATAGVPYNGSISVSGGKGPYTCSIISGSLPAGITQNNCALQGTPSASGTFPIRVNATDSSSPANTATATFSLVVSAGAGQLTLASPQAATVGATYNAAIGITGGTAPYTCSITSGTLPNGLSLNGCSFTGIPTTEGSYPLGVKVSDSSSTPISTTGNIVVTVGSAAASLVISSPAAGTVGTAYSGTIGVSGGTAPYTCSLIGGSLPAGITQNNCALRGTPTTSGNFSFAIKATDSSSPANTRTSTLSLVVNAAAGQLILTSPAAATVGKAYSGVIGVTGGTAPYRCSLASGTLPAGLALSGCTLIGTPTTAGSYSLGIKASDSSSTPISTTGNIAVTVNAAPVTLVLTSPAPATVGVSYNSTIGVSGGTAPYTCTIVGGTLPAGITQNNCSVAGNPSASGTFSFAVRATDSGNPANTRTSTLSLVVNAAPGQLNISSPAAATVGKAYSGVIGVTGGTAPYMCSIASGTVPAGLALNGCTLVGTPTTAGNYSLGIKASDSSATPISTTGNVVVTVNAAPVTLILTSPAPATVGVSYNSTIGISGGTAPYTCTITGGTLPAGITQNNCALTGTASASGTFSFAVRATDSSSPANTRTSTLSLVVNPAAGQLILTAPAAATVGKAYSGTIGVSGGTAPYRCSLVSGSVPAGLALNGCTLNGTPTTAGSYSLGIKASDSSATVISTTSTILVTVNAAPVTLTLTAPAAATQGTVYSGIIGVTGGTAPYTCTITGGNLPAGITQNNCALTGTPSASGTFSIAVQATDSSSPANSRTATLSFVVNAAAGQLTLTSPPAATVGSTYTGNIGVTGGTAPYTCSLVSGTVPAGLTLNGCAIAGTPTASGRYSLSIKATDSSATPISTTGNVVVRVNAAATLTLTSPAAGTVGTSYSGTIGVRGGTAPYTCSLTSGTVPAGLTLSGCTLMGTPTTAGTSTLVISASDSSATPVTASGNITVTINAAPAVTLTLSAPPAATVGTAYTGTIGVSGGTAPYTCALASGTAPAGLTLNNCTLSGTPTTAGSFILSIKASDSSTPANSTTANVTAVVNAAASTTPSGSPHINYTDLNIGSGTGGDNGNGVYVRIFGANFGSSQGSSNITLGNGSLVTNCSLCSWSDTQIIAQVGSAASTGQIVATVNGLQSNGVPFTVTPTTIVFVSPNGSDSNNGSFTSPYKTWRAAFNSVTSNDSKSPSQNTVIYLEPGTDVTFDDGRGYKAAISTDRGGSSATSQLSIVGYPGGTVTVGSSSITNGVKGWGNYITVANLTIIGQVSAVDAEAGDVRIINNSISCPAPPSGVGGTACVLGETTDPTETWVFQGNNVHDTGGNVDKTYHAVYFSSNVNHADVGWNNVGQNFKGYCRGIMFHATLGDNQYDLHIHDNIVTNSYCDGIALASVNPSLGTVEVYNNVVSNAALASNPYGVANEAGIAINTDPAGGGSSGNVEVYNNTVVNAGAYTLGNQNGCFGVVLSGAGMHLTNNICDQPSSSQPYIEKGSTNVSGSNNLWYGAGAAPSWDPAPITLNPLLSGIFSLLGLSPASGAGTTSIMSPFDILGNARGSRPSVGAYQ</sequence>
<dbReference type="InterPro" id="IPR013783">
    <property type="entry name" value="Ig-like_fold"/>
</dbReference>
<dbReference type="Gene3D" id="2.160.20.10">
    <property type="entry name" value="Single-stranded right-handed beta-helix, Pectin lyase-like"/>
    <property type="match status" value="1"/>
</dbReference>
<dbReference type="SUPFAM" id="SSF51126">
    <property type="entry name" value="Pectin lyase-like"/>
    <property type="match status" value="1"/>
</dbReference>
<keyword evidence="3" id="KW-1185">Reference proteome</keyword>